<keyword evidence="3" id="KW-1185">Reference proteome</keyword>
<evidence type="ECO:0000313" key="2">
    <source>
        <dbReference type="EMBL" id="MES1922140.1"/>
    </source>
</evidence>
<sequence>MEKIGKNIISIGKIIEEICKNLNQNLKNDKTLDKNLENDKFSEKDQNLNEDKFYEKKEKSIEDIEQDFSVYETDRKFDENEISDEIRSKIKLKAMELLNKQINLKKIANRKIKKVKTTSMAQEDLTIEDPRFLISNSIFQQISVLFLTNKQKYQFFKKILFLQKEKRFTNGLKVALKE</sequence>
<name>A0ABV2AR45_9EUKA</name>
<reference evidence="2 3" key="1">
    <citation type="journal article" date="2024" name="BMC Biol.">
        <title>Comparative genomics of Ascetosporea gives new insight into the evolutionary basis for animal parasitism in Rhizaria.</title>
        <authorList>
            <person name="Hiltunen Thoren M."/>
            <person name="Onut-Brannstrom I."/>
            <person name="Alfjorden A."/>
            <person name="Peckova H."/>
            <person name="Swords F."/>
            <person name="Hooper C."/>
            <person name="Holzer A.S."/>
            <person name="Bass D."/>
            <person name="Burki F."/>
        </authorList>
    </citation>
    <scope>NUCLEOTIDE SEQUENCE [LARGE SCALE GENOMIC DNA]</scope>
    <source>
        <strain evidence="2">20-A016</strain>
    </source>
</reference>
<protein>
    <submittedName>
        <fullName evidence="2">Uncharacterized protein</fullName>
    </submittedName>
</protein>
<dbReference type="EMBL" id="JBDODL010002269">
    <property type="protein sequence ID" value="MES1922140.1"/>
    <property type="molecule type" value="Genomic_DNA"/>
</dbReference>
<evidence type="ECO:0000256" key="1">
    <source>
        <dbReference type="SAM" id="Coils"/>
    </source>
</evidence>
<comment type="caution">
    <text evidence="2">The sequence shown here is derived from an EMBL/GenBank/DDBJ whole genome shotgun (WGS) entry which is preliminary data.</text>
</comment>
<proteinExistence type="predicted"/>
<organism evidence="2 3">
    <name type="scientific">Bonamia ostreae</name>
    <dbReference type="NCBI Taxonomy" id="126728"/>
    <lineage>
        <taxon>Eukaryota</taxon>
        <taxon>Sar</taxon>
        <taxon>Rhizaria</taxon>
        <taxon>Endomyxa</taxon>
        <taxon>Ascetosporea</taxon>
        <taxon>Haplosporida</taxon>
        <taxon>Bonamia</taxon>
    </lineage>
</organism>
<feature type="coiled-coil region" evidence="1">
    <location>
        <begin position="19"/>
        <end position="74"/>
    </location>
</feature>
<keyword evidence="1" id="KW-0175">Coiled coil</keyword>
<gene>
    <name evidence="2" type="ORF">MHBO_003654</name>
</gene>
<dbReference type="Proteomes" id="UP001439008">
    <property type="component" value="Unassembled WGS sequence"/>
</dbReference>
<accession>A0ABV2AR45</accession>
<evidence type="ECO:0000313" key="3">
    <source>
        <dbReference type="Proteomes" id="UP001439008"/>
    </source>
</evidence>